<sequence>MTVKFRNGVIFLMLVMVLAVGVSVLPKTGDAATTYKMTTTVESNIRTGDSVKYAIIGYYKAGTTVIFTGKTANNWYRITYKGKVGYVSGKCLAPYKAQTFTALNNEAKKHLGKKYKWGATGPTSFDCSGYTSYVFKQSINKAIPRTAKEQYNASTKVKANQLKAGDLVFFNYGSGIAHVGIYVGSGKMINAQNNGVKYDTISSGYWKKYIAGYGRVVNF</sequence>
<organism evidence="7 8">
    <name type="scientific">Listeria riparia FSL S10-1204</name>
    <dbReference type="NCBI Taxonomy" id="1265816"/>
    <lineage>
        <taxon>Bacteria</taxon>
        <taxon>Bacillati</taxon>
        <taxon>Bacillota</taxon>
        <taxon>Bacilli</taxon>
        <taxon>Bacillales</taxon>
        <taxon>Listeriaceae</taxon>
        <taxon>Listeria</taxon>
    </lineage>
</organism>
<evidence type="ECO:0000313" key="7">
    <source>
        <dbReference type="EMBL" id="EUJ45685.1"/>
    </source>
</evidence>
<comment type="similarity">
    <text evidence="1">Belongs to the peptidase C40 family.</text>
</comment>
<reference evidence="7 8" key="1">
    <citation type="journal article" date="2014" name="Int. J. Syst. Evol. Microbiol.">
        <title>Listeria floridensis sp. nov., Listeria aquatica sp. nov., Listeria cornellensis sp. nov., Listeria riparia sp. nov. and Listeria grandensis sp. nov., from agricultural and natural environments.</title>
        <authorList>
            <person name="den Bakker H.C."/>
            <person name="Warchocki S."/>
            <person name="Wright E.M."/>
            <person name="Allred A.F."/>
            <person name="Ahlstrom C."/>
            <person name="Manuel C.S."/>
            <person name="Stasiewicz M.J."/>
            <person name="Burrell A."/>
            <person name="Roof S."/>
            <person name="Strawn L."/>
            <person name="Fortes E.D."/>
            <person name="Nightingale K.K."/>
            <person name="Kephart D."/>
            <person name="Wiedmann M."/>
        </authorList>
    </citation>
    <scope>NUCLEOTIDE SEQUENCE [LARGE SCALE GENOMIC DNA]</scope>
    <source>
        <strain evidence="7 8">FSL S10-1204</strain>
    </source>
</reference>
<dbReference type="PROSITE" id="PS51935">
    <property type="entry name" value="NLPC_P60"/>
    <property type="match status" value="1"/>
</dbReference>
<dbReference type="PATRIC" id="fig|1265816.5.peg.1490"/>
<dbReference type="EMBL" id="AODL01000007">
    <property type="protein sequence ID" value="EUJ45685.1"/>
    <property type="molecule type" value="Genomic_DNA"/>
</dbReference>
<evidence type="ECO:0000256" key="1">
    <source>
        <dbReference type="ARBA" id="ARBA00007074"/>
    </source>
</evidence>
<dbReference type="GO" id="GO:0008234">
    <property type="term" value="F:cysteine-type peptidase activity"/>
    <property type="evidence" value="ECO:0007669"/>
    <property type="project" value="UniProtKB-KW"/>
</dbReference>
<dbReference type="InterPro" id="IPR003646">
    <property type="entry name" value="SH3-like_bac-type"/>
</dbReference>
<dbReference type="InterPro" id="IPR000064">
    <property type="entry name" value="NLP_P60_dom"/>
</dbReference>
<dbReference type="PANTHER" id="PTHR47053:SF1">
    <property type="entry name" value="MUREIN DD-ENDOPEPTIDASE MEPH-RELATED"/>
    <property type="match status" value="1"/>
</dbReference>
<evidence type="ECO:0000313" key="8">
    <source>
        <dbReference type="Proteomes" id="UP000019248"/>
    </source>
</evidence>
<evidence type="ECO:0000256" key="4">
    <source>
        <dbReference type="ARBA" id="ARBA00022807"/>
    </source>
</evidence>
<feature type="domain" description="SH3b" evidence="5">
    <location>
        <begin position="32"/>
        <end position="96"/>
    </location>
</feature>
<evidence type="ECO:0000259" key="5">
    <source>
        <dbReference type="PROSITE" id="PS51781"/>
    </source>
</evidence>
<dbReference type="AlphaFoldDB" id="W7D9C1"/>
<keyword evidence="2" id="KW-0645">Protease</keyword>
<dbReference type="SUPFAM" id="SSF54001">
    <property type="entry name" value="Cysteine proteinases"/>
    <property type="match status" value="1"/>
</dbReference>
<protein>
    <submittedName>
        <fullName evidence="7">NLP/P60 domain-containing protein</fullName>
    </submittedName>
</protein>
<evidence type="ECO:0000259" key="6">
    <source>
        <dbReference type="PROSITE" id="PS51935"/>
    </source>
</evidence>
<dbReference type="Proteomes" id="UP000019248">
    <property type="component" value="Unassembled WGS sequence"/>
</dbReference>
<accession>W7D9C1</accession>
<dbReference type="GO" id="GO:0006508">
    <property type="term" value="P:proteolysis"/>
    <property type="evidence" value="ECO:0007669"/>
    <property type="project" value="UniProtKB-KW"/>
</dbReference>
<dbReference type="PANTHER" id="PTHR47053">
    <property type="entry name" value="MUREIN DD-ENDOPEPTIDASE MEPH-RELATED"/>
    <property type="match status" value="1"/>
</dbReference>
<dbReference type="Pfam" id="PF00877">
    <property type="entry name" value="NLPC_P60"/>
    <property type="match status" value="1"/>
</dbReference>
<gene>
    <name evidence="7" type="ORF">PRIP_07523</name>
</gene>
<dbReference type="Gene3D" id="2.30.30.40">
    <property type="entry name" value="SH3 Domains"/>
    <property type="match status" value="1"/>
</dbReference>
<evidence type="ECO:0000256" key="2">
    <source>
        <dbReference type="ARBA" id="ARBA00022670"/>
    </source>
</evidence>
<name>W7D9C1_9LIST</name>
<keyword evidence="4" id="KW-0788">Thiol protease</keyword>
<dbReference type="InterPro" id="IPR038765">
    <property type="entry name" value="Papain-like_cys_pep_sf"/>
</dbReference>
<keyword evidence="3" id="KW-0378">Hydrolase</keyword>
<dbReference type="InterPro" id="IPR051202">
    <property type="entry name" value="Peptidase_C40"/>
</dbReference>
<keyword evidence="8" id="KW-1185">Reference proteome</keyword>
<feature type="domain" description="NlpC/P60" evidence="6">
    <location>
        <begin position="97"/>
        <end position="217"/>
    </location>
</feature>
<evidence type="ECO:0000256" key="3">
    <source>
        <dbReference type="ARBA" id="ARBA00022801"/>
    </source>
</evidence>
<dbReference type="PROSITE" id="PS51781">
    <property type="entry name" value="SH3B"/>
    <property type="match status" value="1"/>
</dbReference>
<comment type="caution">
    <text evidence="7">The sequence shown here is derived from an EMBL/GenBank/DDBJ whole genome shotgun (WGS) entry which is preliminary data.</text>
</comment>
<proteinExistence type="inferred from homology"/>
<dbReference type="Pfam" id="PF08239">
    <property type="entry name" value="SH3_3"/>
    <property type="match status" value="1"/>
</dbReference>
<dbReference type="Gene3D" id="3.90.1720.10">
    <property type="entry name" value="endopeptidase domain like (from Nostoc punctiforme)"/>
    <property type="match status" value="1"/>
</dbReference>